<feature type="transmembrane region" description="Helical" evidence="1">
    <location>
        <begin position="122"/>
        <end position="145"/>
    </location>
</feature>
<sequence>MIFKKIYHIIASCFYIGNIKGGGTIVSLLFCLIAYFMRFGDIQMFLIFSNVLLLSSISIEYAGSFKGDDSKIVADELIGMIVSLLFLPHSVFIFASAFILFRYMDIAKPLFIRKSENIKGTAGIIMDDIISGIAANALLRIVIWIL</sequence>
<protein>
    <recommendedName>
        <fullName evidence="2">YutG/PgpA domain-containing protein</fullName>
    </recommendedName>
</protein>
<dbReference type="Pfam" id="PF04608">
    <property type="entry name" value="PgpA"/>
    <property type="match status" value="1"/>
</dbReference>
<dbReference type="CDD" id="cd06971">
    <property type="entry name" value="PgpA"/>
    <property type="match status" value="1"/>
</dbReference>
<evidence type="ECO:0000313" key="3">
    <source>
        <dbReference type="EMBL" id="HAV91810.1"/>
    </source>
</evidence>
<gene>
    <name evidence="3" type="ORF">DCW38_01335</name>
</gene>
<proteinExistence type="predicted"/>
<dbReference type="InterPro" id="IPR007686">
    <property type="entry name" value="YutG/PgpA"/>
</dbReference>
<accession>A0A350H8E4</accession>
<dbReference type="PANTHER" id="PTHR36305:SF1">
    <property type="entry name" value="PHOSPHATIDYLGLYCEROPHOSPHATASE A"/>
    <property type="match status" value="1"/>
</dbReference>
<dbReference type="SUPFAM" id="SSF101307">
    <property type="entry name" value="YutG-like"/>
    <property type="match status" value="1"/>
</dbReference>
<name>A0A350H8E4_UNCW3</name>
<dbReference type="Proteomes" id="UP000264062">
    <property type="component" value="Unassembled WGS sequence"/>
</dbReference>
<reference evidence="3 4" key="1">
    <citation type="journal article" date="2018" name="Nat. Biotechnol.">
        <title>A standardized bacterial taxonomy based on genome phylogeny substantially revises the tree of life.</title>
        <authorList>
            <person name="Parks D.H."/>
            <person name="Chuvochina M."/>
            <person name="Waite D.W."/>
            <person name="Rinke C."/>
            <person name="Skarshewski A."/>
            <person name="Chaumeil P.A."/>
            <person name="Hugenholtz P."/>
        </authorList>
    </citation>
    <scope>NUCLEOTIDE SEQUENCE [LARGE SCALE GENOMIC DNA]</scope>
    <source>
        <strain evidence="3">UBA9956</strain>
    </source>
</reference>
<dbReference type="PANTHER" id="PTHR36305">
    <property type="entry name" value="PHOSPHATIDYLGLYCEROPHOSPHATASE A"/>
    <property type="match status" value="1"/>
</dbReference>
<evidence type="ECO:0000313" key="4">
    <source>
        <dbReference type="Proteomes" id="UP000264062"/>
    </source>
</evidence>
<dbReference type="AlphaFoldDB" id="A0A350H8E4"/>
<dbReference type="EMBL" id="DMZY01000042">
    <property type="protein sequence ID" value="HAV91810.1"/>
    <property type="molecule type" value="Genomic_DNA"/>
</dbReference>
<organism evidence="3 4">
    <name type="scientific">candidate division WOR-3 bacterium</name>
    <dbReference type="NCBI Taxonomy" id="2052148"/>
    <lineage>
        <taxon>Bacteria</taxon>
        <taxon>Bacteria division WOR-3</taxon>
    </lineage>
</organism>
<keyword evidence="1" id="KW-0472">Membrane</keyword>
<dbReference type="InterPro" id="IPR026037">
    <property type="entry name" value="PgpA"/>
</dbReference>
<dbReference type="GO" id="GO:0008962">
    <property type="term" value="F:phosphatidylglycerophosphatase activity"/>
    <property type="evidence" value="ECO:0007669"/>
    <property type="project" value="InterPro"/>
</dbReference>
<comment type="caution">
    <text evidence="3">The sequence shown here is derived from an EMBL/GenBank/DDBJ whole genome shotgun (WGS) entry which is preliminary data.</text>
</comment>
<feature type="domain" description="YutG/PgpA" evidence="2">
    <location>
        <begin position="9"/>
        <end position="142"/>
    </location>
</feature>
<evidence type="ECO:0000256" key="1">
    <source>
        <dbReference type="SAM" id="Phobius"/>
    </source>
</evidence>
<feature type="transmembrane region" description="Helical" evidence="1">
    <location>
        <begin position="6"/>
        <end position="37"/>
    </location>
</feature>
<feature type="transmembrane region" description="Helical" evidence="1">
    <location>
        <begin position="77"/>
        <end position="101"/>
    </location>
</feature>
<dbReference type="PIRSF" id="PIRSF006162">
    <property type="entry name" value="PgpA"/>
    <property type="match status" value="1"/>
</dbReference>
<dbReference type="InterPro" id="IPR036681">
    <property type="entry name" value="PgpA-like_sf"/>
</dbReference>
<evidence type="ECO:0000259" key="2">
    <source>
        <dbReference type="Pfam" id="PF04608"/>
    </source>
</evidence>
<feature type="transmembrane region" description="Helical" evidence="1">
    <location>
        <begin position="44"/>
        <end position="65"/>
    </location>
</feature>
<dbReference type="GO" id="GO:0006629">
    <property type="term" value="P:lipid metabolic process"/>
    <property type="evidence" value="ECO:0007669"/>
    <property type="project" value="InterPro"/>
</dbReference>
<keyword evidence="1" id="KW-1133">Transmembrane helix</keyword>
<keyword evidence="1" id="KW-0812">Transmembrane</keyword>